<dbReference type="PANTHER" id="PTHR31672">
    <property type="entry name" value="BNACNNG10540D PROTEIN"/>
    <property type="match status" value="1"/>
</dbReference>
<name>A0AAV2GH31_9ROSI</name>
<dbReference type="InterPro" id="IPR050796">
    <property type="entry name" value="SCF_F-box_component"/>
</dbReference>
<keyword evidence="3" id="KW-1185">Reference proteome</keyword>
<dbReference type="InterPro" id="IPR011043">
    <property type="entry name" value="Gal_Oxase/kelch_b-propeller"/>
</dbReference>
<reference evidence="2 3" key="1">
    <citation type="submission" date="2024-04" db="EMBL/GenBank/DDBJ databases">
        <authorList>
            <person name="Fracassetti M."/>
        </authorList>
    </citation>
    <scope>NUCLEOTIDE SEQUENCE [LARGE SCALE GENOMIC DNA]</scope>
</reference>
<feature type="domain" description="F-box" evidence="1">
    <location>
        <begin position="15"/>
        <end position="56"/>
    </location>
</feature>
<dbReference type="SUPFAM" id="SSF81383">
    <property type="entry name" value="F-box domain"/>
    <property type="match status" value="1"/>
</dbReference>
<evidence type="ECO:0000313" key="2">
    <source>
        <dbReference type="EMBL" id="CAL1409979.1"/>
    </source>
</evidence>
<dbReference type="InterPro" id="IPR013187">
    <property type="entry name" value="F-box-assoc_dom_typ3"/>
</dbReference>
<dbReference type="InterPro" id="IPR036047">
    <property type="entry name" value="F-box-like_dom_sf"/>
</dbReference>
<sequence>MSAGGQPSHGIGGWFPEELHTGILSWLPNSASIARFRCVSKSWRRLLSDDPEFIAKILFSSSSDAGAGNRDAHIMTVRTFYLPTTSYSIAGCAEGILCISRPFSTREIILWNPTTSEAKKLPPKPLLYGFRPEGSHLWLGFDPVTEDYKVLVWLWDYKSHKIFVYSLRNDSWRRLCRRGPEWLNRGGGRRVGNSAAGSPTTRCHWISSGGGGYSRLVSFDAIKETFTELELPSPPRENQERLYVSTIDSFLMAKDGSCLIAVYSGIRRPNLMSSPAGIFLEVWLALNYEALGRKECSWVRLYNVYADDAIPAPAPAPGAPSATGVWEHGGFFVRWMVIDEPRIGRAYIQVENGTVDPISDGRFNLKRVTYRPSTVSLSHFADSKRSLIKRARDTCRSICRTVFVDYSPP</sequence>
<dbReference type="AlphaFoldDB" id="A0AAV2GH31"/>
<dbReference type="Pfam" id="PF08268">
    <property type="entry name" value="FBA_3"/>
    <property type="match status" value="1"/>
</dbReference>
<dbReference type="NCBIfam" id="TIGR01640">
    <property type="entry name" value="F_box_assoc_1"/>
    <property type="match status" value="1"/>
</dbReference>
<organism evidence="2 3">
    <name type="scientific">Linum trigynum</name>
    <dbReference type="NCBI Taxonomy" id="586398"/>
    <lineage>
        <taxon>Eukaryota</taxon>
        <taxon>Viridiplantae</taxon>
        <taxon>Streptophyta</taxon>
        <taxon>Embryophyta</taxon>
        <taxon>Tracheophyta</taxon>
        <taxon>Spermatophyta</taxon>
        <taxon>Magnoliopsida</taxon>
        <taxon>eudicotyledons</taxon>
        <taxon>Gunneridae</taxon>
        <taxon>Pentapetalae</taxon>
        <taxon>rosids</taxon>
        <taxon>fabids</taxon>
        <taxon>Malpighiales</taxon>
        <taxon>Linaceae</taxon>
        <taxon>Linum</taxon>
    </lineage>
</organism>
<evidence type="ECO:0000313" key="3">
    <source>
        <dbReference type="Proteomes" id="UP001497516"/>
    </source>
</evidence>
<proteinExistence type="predicted"/>
<dbReference type="InterPro" id="IPR001810">
    <property type="entry name" value="F-box_dom"/>
</dbReference>
<accession>A0AAV2GH31</accession>
<dbReference type="SMART" id="SM00256">
    <property type="entry name" value="FBOX"/>
    <property type="match status" value="1"/>
</dbReference>
<dbReference type="EMBL" id="OZ034822">
    <property type="protein sequence ID" value="CAL1409979.1"/>
    <property type="molecule type" value="Genomic_DNA"/>
</dbReference>
<evidence type="ECO:0000259" key="1">
    <source>
        <dbReference type="SMART" id="SM00256"/>
    </source>
</evidence>
<dbReference type="Pfam" id="PF12937">
    <property type="entry name" value="F-box-like"/>
    <property type="match status" value="1"/>
</dbReference>
<dbReference type="SUPFAM" id="SSF50965">
    <property type="entry name" value="Galactose oxidase, central domain"/>
    <property type="match status" value="1"/>
</dbReference>
<protein>
    <recommendedName>
        <fullName evidence="1">F-box domain-containing protein</fullName>
    </recommendedName>
</protein>
<dbReference type="Proteomes" id="UP001497516">
    <property type="component" value="Chromosome 9"/>
</dbReference>
<dbReference type="InterPro" id="IPR017451">
    <property type="entry name" value="F-box-assoc_interact_dom"/>
</dbReference>
<gene>
    <name evidence="2" type="ORF">LTRI10_LOCUS49434</name>
</gene>
<dbReference type="Gene3D" id="1.20.1280.50">
    <property type="match status" value="1"/>
</dbReference>
<dbReference type="PANTHER" id="PTHR31672:SF13">
    <property type="entry name" value="F-BOX PROTEIN CPR30-LIKE"/>
    <property type="match status" value="1"/>
</dbReference>